<name>A0A6A4HXN4_9AGAR</name>
<organism evidence="2 3">
    <name type="scientific">Gymnopus androsaceus JB14</name>
    <dbReference type="NCBI Taxonomy" id="1447944"/>
    <lineage>
        <taxon>Eukaryota</taxon>
        <taxon>Fungi</taxon>
        <taxon>Dikarya</taxon>
        <taxon>Basidiomycota</taxon>
        <taxon>Agaricomycotina</taxon>
        <taxon>Agaricomycetes</taxon>
        <taxon>Agaricomycetidae</taxon>
        <taxon>Agaricales</taxon>
        <taxon>Marasmiineae</taxon>
        <taxon>Omphalotaceae</taxon>
        <taxon>Gymnopus</taxon>
    </lineage>
</organism>
<dbReference type="OrthoDB" id="2984492at2759"/>
<gene>
    <name evidence="2" type="ORF">BT96DRAFT_992227</name>
</gene>
<protein>
    <submittedName>
        <fullName evidence="2">Uncharacterized protein</fullName>
    </submittedName>
</protein>
<dbReference type="EMBL" id="ML769447">
    <property type="protein sequence ID" value="KAE9401345.1"/>
    <property type="molecule type" value="Genomic_DNA"/>
</dbReference>
<sequence length="88" mass="9063">MTPSSSIASTSSITAPPATAASKTKVAKGSACPYQPSKTSKTPRGLCAINWMAKHPKATVADFAAHWDSVKGGETGNLWIGLSNQCPC</sequence>
<reference evidence="2" key="1">
    <citation type="journal article" date="2019" name="Environ. Microbiol.">
        <title>Fungal ecological strategies reflected in gene transcription - a case study of two litter decomposers.</title>
        <authorList>
            <person name="Barbi F."/>
            <person name="Kohler A."/>
            <person name="Barry K."/>
            <person name="Baskaran P."/>
            <person name="Daum C."/>
            <person name="Fauchery L."/>
            <person name="Ihrmark K."/>
            <person name="Kuo A."/>
            <person name="LaButti K."/>
            <person name="Lipzen A."/>
            <person name="Morin E."/>
            <person name="Grigoriev I.V."/>
            <person name="Henrissat B."/>
            <person name="Lindahl B."/>
            <person name="Martin F."/>
        </authorList>
    </citation>
    <scope>NUCLEOTIDE SEQUENCE</scope>
    <source>
        <strain evidence="2">JB14</strain>
    </source>
</reference>
<proteinExistence type="predicted"/>
<dbReference type="AlphaFoldDB" id="A0A6A4HXN4"/>
<evidence type="ECO:0000256" key="1">
    <source>
        <dbReference type="SAM" id="MobiDB-lite"/>
    </source>
</evidence>
<accession>A0A6A4HXN4</accession>
<evidence type="ECO:0000313" key="3">
    <source>
        <dbReference type="Proteomes" id="UP000799118"/>
    </source>
</evidence>
<keyword evidence="3" id="KW-1185">Reference proteome</keyword>
<dbReference type="Proteomes" id="UP000799118">
    <property type="component" value="Unassembled WGS sequence"/>
</dbReference>
<evidence type="ECO:0000313" key="2">
    <source>
        <dbReference type="EMBL" id="KAE9401345.1"/>
    </source>
</evidence>
<feature type="region of interest" description="Disordered" evidence="1">
    <location>
        <begin position="1"/>
        <end position="20"/>
    </location>
</feature>